<evidence type="ECO:0000313" key="2">
    <source>
        <dbReference type="EMBL" id="MEZ7515033.1"/>
    </source>
</evidence>
<comment type="caution">
    <text evidence="2">The sequence shown here is derived from an EMBL/GenBank/DDBJ whole genome shotgun (WGS) entry which is preliminary data.</text>
</comment>
<evidence type="ECO:0000256" key="1">
    <source>
        <dbReference type="SAM" id="MobiDB-lite"/>
    </source>
</evidence>
<accession>A0ABV4KBJ3</accession>
<sequence>MKSQYAKVGKSYAKNAGSVSSQEAEEKTERNSKQVLINDLFLYNNFIYGKTN</sequence>
<dbReference type="EMBL" id="JASMRN010000005">
    <property type="protein sequence ID" value="MEZ7515033.1"/>
    <property type="molecule type" value="Genomic_DNA"/>
</dbReference>
<reference evidence="2 3" key="1">
    <citation type="submission" date="2023-05" db="EMBL/GenBank/DDBJ databases">
        <title>Adaptations of aquatic viruses from atmosphere-close ecosystems of the Central Arctic Ocean.</title>
        <authorList>
            <person name="Rahlff J."/>
            <person name="Holmfeldt K."/>
        </authorList>
    </citation>
    <scope>NUCLEOTIDE SEQUENCE [LARGE SCALE GENOMIC DNA]</scope>
    <source>
        <strain evidence="2 3">Arc14</strain>
    </source>
</reference>
<feature type="region of interest" description="Disordered" evidence="1">
    <location>
        <begin position="1"/>
        <end position="31"/>
    </location>
</feature>
<evidence type="ECO:0000313" key="3">
    <source>
        <dbReference type="Proteomes" id="UP001568894"/>
    </source>
</evidence>
<protein>
    <submittedName>
        <fullName evidence="2">Uncharacterized protein</fullName>
    </submittedName>
</protein>
<name>A0ABV4KBJ3_9FLAO</name>
<keyword evidence="3" id="KW-1185">Reference proteome</keyword>
<dbReference type="Proteomes" id="UP001568894">
    <property type="component" value="Unassembled WGS sequence"/>
</dbReference>
<organism evidence="2 3">
    <name type="scientific">Flavobacterium frigidarium</name>
    <dbReference type="NCBI Taxonomy" id="99286"/>
    <lineage>
        <taxon>Bacteria</taxon>
        <taxon>Pseudomonadati</taxon>
        <taxon>Bacteroidota</taxon>
        <taxon>Flavobacteriia</taxon>
        <taxon>Flavobacteriales</taxon>
        <taxon>Flavobacteriaceae</taxon>
        <taxon>Flavobacterium</taxon>
    </lineage>
</organism>
<proteinExistence type="predicted"/>
<dbReference type="RefSeq" id="WP_339656349.1">
    <property type="nucleotide sequence ID" value="NZ_CAXBLC010000010.1"/>
</dbReference>
<gene>
    <name evidence="2" type="ORF">QO192_07020</name>
</gene>